<accession>A0A1F6WUY1</accession>
<dbReference type="EMBL" id="MFUU01000022">
    <property type="protein sequence ID" value="OGI85624.1"/>
    <property type="molecule type" value="Genomic_DNA"/>
</dbReference>
<evidence type="ECO:0000256" key="1">
    <source>
        <dbReference type="SAM" id="Coils"/>
    </source>
</evidence>
<keyword evidence="1" id="KW-0175">Coiled coil</keyword>
<keyword evidence="2" id="KW-1133">Transmembrane helix</keyword>
<comment type="caution">
    <text evidence="3">The sequence shown here is derived from an EMBL/GenBank/DDBJ whole genome shotgun (WGS) entry which is preliminary data.</text>
</comment>
<dbReference type="Proteomes" id="UP000179352">
    <property type="component" value="Unassembled WGS sequence"/>
</dbReference>
<gene>
    <name evidence="3" type="ORF">A3A01_01250</name>
</gene>
<reference evidence="3 4" key="1">
    <citation type="journal article" date="2016" name="Nat. Commun.">
        <title>Thousands of microbial genomes shed light on interconnected biogeochemical processes in an aquifer system.</title>
        <authorList>
            <person name="Anantharaman K."/>
            <person name="Brown C.T."/>
            <person name="Hug L.A."/>
            <person name="Sharon I."/>
            <person name="Castelle C.J."/>
            <person name="Probst A.J."/>
            <person name="Thomas B.C."/>
            <person name="Singh A."/>
            <person name="Wilkins M.J."/>
            <person name="Karaoz U."/>
            <person name="Brodie E.L."/>
            <person name="Williams K.H."/>
            <person name="Hubbard S.S."/>
            <person name="Banfield J.F."/>
        </authorList>
    </citation>
    <scope>NUCLEOTIDE SEQUENCE [LARGE SCALE GENOMIC DNA]</scope>
</reference>
<evidence type="ECO:0000313" key="4">
    <source>
        <dbReference type="Proteomes" id="UP000179352"/>
    </source>
</evidence>
<dbReference type="STRING" id="1801770.A3A01_01250"/>
<protein>
    <submittedName>
        <fullName evidence="3">Uncharacterized protein</fullName>
    </submittedName>
</protein>
<feature type="coiled-coil region" evidence="1">
    <location>
        <begin position="27"/>
        <end position="61"/>
    </location>
</feature>
<organism evidence="3 4">
    <name type="scientific">Candidatus Nomurabacteria bacterium RIFCSPLOWO2_01_FULL_39_17</name>
    <dbReference type="NCBI Taxonomy" id="1801770"/>
    <lineage>
        <taxon>Bacteria</taxon>
        <taxon>Candidatus Nomuraibacteriota</taxon>
    </lineage>
</organism>
<evidence type="ECO:0000256" key="2">
    <source>
        <dbReference type="SAM" id="Phobius"/>
    </source>
</evidence>
<dbReference type="AlphaFoldDB" id="A0A1F6WUY1"/>
<name>A0A1F6WUY1_9BACT</name>
<proteinExistence type="predicted"/>
<keyword evidence="2" id="KW-0472">Membrane</keyword>
<feature type="transmembrane region" description="Helical" evidence="2">
    <location>
        <begin position="62"/>
        <end position="84"/>
    </location>
</feature>
<keyword evidence="2" id="KW-0812">Transmembrane</keyword>
<sequence length="88" mass="9737">MDEQDFPEIKTGNGIDRDLAATANDRIKKAVIEINSLKSAVASLEKTIVNLDGKNEKLQTRIFWLTVVGVALATTQIVQVIDIIKSWL</sequence>
<evidence type="ECO:0000313" key="3">
    <source>
        <dbReference type="EMBL" id="OGI85624.1"/>
    </source>
</evidence>